<feature type="modified residue" description="4-aspartylphosphate" evidence="16">
    <location>
        <position position="83"/>
    </location>
</feature>
<dbReference type="PANTHER" id="PTHR44591:SF3">
    <property type="entry name" value="RESPONSE REGULATORY DOMAIN-CONTAINING PROTEIN"/>
    <property type="match status" value="1"/>
</dbReference>
<dbReference type="SMART" id="SM00448">
    <property type="entry name" value="REC"/>
    <property type="match status" value="1"/>
</dbReference>
<feature type="binding site" evidence="15">
    <location>
        <position position="37"/>
    </location>
    <ligand>
        <name>Ca(2+)</name>
        <dbReference type="ChEBI" id="CHEBI:29108"/>
    </ligand>
</feature>
<dbReference type="GO" id="GO:0051606">
    <property type="term" value="P:detection of stimulus"/>
    <property type="evidence" value="ECO:0007669"/>
    <property type="project" value="UniProtKB-UniRule"/>
</dbReference>
<dbReference type="PANTHER" id="PTHR44591">
    <property type="entry name" value="STRESS RESPONSE REGULATOR PROTEIN 1"/>
    <property type="match status" value="1"/>
</dbReference>
<keyword evidence="9 14" id="KW-0805">Transcription regulation</keyword>
<evidence type="ECO:0000256" key="15">
    <source>
        <dbReference type="PIRSR" id="PIRSR002937-1"/>
    </source>
</evidence>
<dbReference type="SUPFAM" id="SSF46894">
    <property type="entry name" value="C-terminal effector domain of the bipartite response regulators"/>
    <property type="match status" value="1"/>
</dbReference>
<keyword evidence="6 14" id="KW-0106">Calcium</keyword>
<dbReference type="InterPro" id="IPR011006">
    <property type="entry name" value="CheY-like_superfamily"/>
</dbReference>
<evidence type="ECO:0000256" key="12">
    <source>
        <dbReference type="ARBA" id="ARBA00023163"/>
    </source>
</evidence>
<reference evidence="18 19" key="1">
    <citation type="submission" date="2019-03" db="EMBL/GenBank/DDBJ databases">
        <title>Subsurface microbial communities from deep shales in Ohio and West Virginia, USA.</title>
        <authorList>
            <person name="Wrighton K."/>
        </authorList>
    </citation>
    <scope>NUCLEOTIDE SEQUENCE [LARGE SCALE GENOMIC DNA]</scope>
    <source>
        <strain evidence="18 19">MA284_T2</strain>
    </source>
</reference>
<evidence type="ECO:0000256" key="10">
    <source>
        <dbReference type="ARBA" id="ARBA00023125"/>
    </source>
</evidence>
<dbReference type="GO" id="GO:0030435">
    <property type="term" value="P:sporulation resulting in formation of a cellular spore"/>
    <property type="evidence" value="ECO:0007669"/>
    <property type="project" value="UniProtKB-UniRule"/>
</dbReference>
<dbReference type="InterPro" id="IPR001789">
    <property type="entry name" value="Sig_transdc_resp-reg_receiver"/>
</dbReference>
<accession>A0A4R6LPR6</accession>
<evidence type="ECO:0000256" key="13">
    <source>
        <dbReference type="ARBA" id="ARBA00024867"/>
    </source>
</evidence>
<keyword evidence="3 14" id="KW-0963">Cytoplasm</keyword>
<name>A0A4R6LPR6_9FIRM</name>
<evidence type="ECO:0000256" key="7">
    <source>
        <dbReference type="ARBA" id="ARBA00022969"/>
    </source>
</evidence>
<comment type="cofactor">
    <cofactor evidence="14 15">
        <name>Ca(2+)</name>
        <dbReference type="ChEBI" id="CHEBI:29108"/>
    </cofactor>
    <text evidence="14 15">Binds 1 Ca(2+) ion per subunit.</text>
</comment>
<dbReference type="PIRSF" id="PIRSF002937">
    <property type="entry name" value="Res_reg_Spo0A"/>
    <property type="match status" value="1"/>
</dbReference>
<sequence>MINQGDISFNIIEVKYLFFSRGGKILEKTIDILIVDDNQEFCQILAEFFEVNEEFNVLEILHDGEQVLEFLKNNENPDVLILDLIMPHLDGIGVLEELNSQDLIEEMKIIALTAMGHDKIMKTVIELGVHYYIMKPFDLDKLKQRIKQLMEKSPGVSENIRFQDPQLELENGNYIPYITQIIQELGVPAHIKGYRYIRQAVKMVIKDMDLLGAVTKELYPRVAEEFDSTSSRVERAIRHAIDVAWQRGNQKALKKYFKNNINENVKPTNSQFIARIADKIVVDLKVS</sequence>
<evidence type="ECO:0000313" key="19">
    <source>
        <dbReference type="Proteomes" id="UP000295064"/>
    </source>
</evidence>
<dbReference type="SUPFAM" id="SSF52172">
    <property type="entry name" value="CheY-like"/>
    <property type="match status" value="1"/>
</dbReference>
<dbReference type="Pfam" id="PF08769">
    <property type="entry name" value="Spo0A_C"/>
    <property type="match status" value="1"/>
</dbReference>
<evidence type="ECO:0000256" key="5">
    <source>
        <dbReference type="ARBA" id="ARBA00022553"/>
    </source>
</evidence>
<evidence type="ECO:0000256" key="6">
    <source>
        <dbReference type="ARBA" id="ARBA00022837"/>
    </source>
</evidence>
<keyword evidence="5 16" id="KW-0597">Phosphoprotein</keyword>
<dbReference type="GO" id="GO:0005737">
    <property type="term" value="C:cytoplasm"/>
    <property type="evidence" value="ECO:0007669"/>
    <property type="project" value="UniProtKB-SubCell"/>
</dbReference>
<keyword evidence="8 14" id="KW-0902">Two-component regulatory system</keyword>
<evidence type="ECO:0000256" key="16">
    <source>
        <dbReference type="PROSITE-ProRule" id="PRU00169"/>
    </source>
</evidence>
<keyword evidence="12 14" id="KW-0804">Transcription</keyword>
<evidence type="ECO:0000256" key="1">
    <source>
        <dbReference type="ARBA" id="ARBA00004496"/>
    </source>
</evidence>
<dbReference type="InterPro" id="IPR012052">
    <property type="entry name" value="Spore_0_A"/>
</dbReference>
<keyword evidence="10 14" id="KW-0238">DNA-binding</keyword>
<evidence type="ECO:0000256" key="3">
    <source>
        <dbReference type="ARBA" id="ARBA00022490"/>
    </source>
</evidence>
<protein>
    <recommendedName>
        <fullName evidence="2 14">Stage 0 sporulation protein A homolog</fullName>
    </recommendedName>
</protein>
<feature type="binding site" evidence="15">
    <location>
        <position position="36"/>
    </location>
    <ligand>
        <name>Ca(2+)</name>
        <dbReference type="ChEBI" id="CHEBI:29108"/>
    </ligand>
</feature>
<dbReference type="InterPro" id="IPR014879">
    <property type="entry name" value="Spo0A_C"/>
</dbReference>
<dbReference type="NCBIfam" id="TIGR02875">
    <property type="entry name" value="spore_0_A"/>
    <property type="match status" value="1"/>
</dbReference>
<dbReference type="PROSITE" id="PS50110">
    <property type="entry name" value="RESPONSE_REGULATORY"/>
    <property type="match status" value="1"/>
</dbReference>
<dbReference type="InterPro" id="IPR016032">
    <property type="entry name" value="Sig_transdc_resp-reg_C-effctor"/>
</dbReference>
<gene>
    <name evidence="18" type="ORF">DFR79_11178</name>
</gene>
<evidence type="ECO:0000259" key="17">
    <source>
        <dbReference type="PROSITE" id="PS50110"/>
    </source>
</evidence>
<proteinExistence type="predicted"/>
<evidence type="ECO:0000256" key="9">
    <source>
        <dbReference type="ARBA" id="ARBA00023015"/>
    </source>
</evidence>
<dbReference type="InterPro" id="IPR050595">
    <property type="entry name" value="Bact_response_regulator"/>
</dbReference>
<dbReference type="InterPro" id="IPR036388">
    <property type="entry name" value="WH-like_DNA-bd_sf"/>
</dbReference>
<evidence type="ECO:0000256" key="8">
    <source>
        <dbReference type="ARBA" id="ARBA00023012"/>
    </source>
</evidence>
<keyword evidence="4 14" id="KW-0678">Repressor</keyword>
<feature type="binding site" evidence="15">
    <location>
        <position position="83"/>
    </location>
    <ligand>
        <name>Ca(2+)</name>
        <dbReference type="ChEBI" id="CHEBI:29108"/>
    </ligand>
</feature>
<keyword evidence="14 15" id="KW-0479">Metal-binding</keyword>
<dbReference type="Gene3D" id="1.10.10.10">
    <property type="entry name" value="Winged helix-like DNA-binding domain superfamily/Winged helix DNA-binding domain"/>
    <property type="match status" value="1"/>
</dbReference>
<dbReference type="GO" id="GO:0003677">
    <property type="term" value="F:DNA binding"/>
    <property type="evidence" value="ECO:0007669"/>
    <property type="project" value="UniProtKB-KW"/>
</dbReference>
<dbReference type="Gene3D" id="3.40.50.2300">
    <property type="match status" value="1"/>
</dbReference>
<dbReference type="GO" id="GO:0042173">
    <property type="term" value="P:regulation of sporulation resulting in formation of a cellular spore"/>
    <property type="evidence" value="ECO:0007669"/>
    <property type="project" value="InterPro"/>
</dbReference>
<evidence type="ECO:0000256" key="14">
    <source>
        <dbReference type="PIRNR" id="PIRNR002937"/>
    </source>
</evidence>
<dbReference type="AlphaFoldDB" id="A0A4R6LPR6"/>
<dbReference type="Pfam" id="PF00072">
    <property type="entry name" value="Response_reg"/>
    <property type="match status" value="1"/>
</dbReference>
<dbReference type="GO" id="GO:0003700">
    <property type="term" value="F:DNA-binding transcription factor activity"/>
    <property type="evidence" value="ECO:0007669"/>
    <property type="project" value="InterPro"/>
</dbReference>
<dbReference type="Proteomes" id="UP000295064">
    <property type="component" value="Unassembled WGS sequence"/>
</dbReference>
<organism evidence="18 19">
    <name type="scientific">Halanaerobium saccharolyticum</name>
    <dbReference type="NCBI Taxonomy" id="43595"/>
    <lineage>
        <taxon>Bacteria</taxon>
        <taxon>Bacillati</taxon>
        <taxon>Bacillota</taxon>
        <taxon>Clostridia</taxon>
        <taxon>Halanaerobiales</taxon>
        <taxon>Halanaerobiaceae</taxon>
        <taxon>Halanaerobium</taxon>
    </lineage>
</organism>
<evidence type="ECO:0000256" key="2">
    <source>
        <dbReference type="ARBA" id="ARBA00018672"/>
    </source>
</evidence>
<keyword evidence="11 14" id="KW-0010">Activator</keyword>
<evidence type="ECO:0000313" key="18">
    <source>
        <dbReference type="EMBL" id="TDO89415.1"/>
    </source>
</evidence>
<comment type="function">
    <text evidence="13 14">May play the central regulatory role in sporulation. It may be an element of the effector pathway responsible for the activation of sporulation genes in response to nutritional stress. Spo0A may act in concert with spo0H (a sigma factor) to control the expression of some genes that are critical to the sporulation process.</text>
</comment>
<comment type="subcellular location">
    <subcellularLocation>
        <location evidence="1 14">Cytoplasm</location>
    </subcellularLocation>
</comment>
<comment type="caution">
    <text evidence="18">The sequence shown here is derived from an EMBL/GenBank/DDBJ whole genome shotgun (WGS) entry which is preliminary data.</text>
</comment>
<evidence type="ECO:0000256" key="4">
    <source>
        <dbReference type="ARBA" id="ARBA00022491"/>
    </source>
</evidence>
<feature type="domain" description="Response regulatory" evidence="17">
    <location>
        <begin position="31"/>
        <end position="150"/>
    </location>
</feature>
<dbReference type="GO" id="GO:0000160">
    <property type="term" value="P:phosphorelay signal transduction system"/>
    <property type="evidence" value="ECO:0007669"/>
    <property type="project" value="UniProtKB-UniRule"/>
</dbReference>
<dbReference type="GO" id="GO:0005509">
    <property type="term" value="F:calcium ion binding"/>
    <property type="evidence" value="ECO:0007669"/>
    <property type="project" value="UniProtKB-UniRule"/>
</dbReference>
<keyword evidence="7 14" id="KW-0749">Sporulation</keyword>
<evidence type="ECO:0000256" key="11">
    <source>
        <dbReference type="ARBA" id="ARBA00023159"/>
    </source>
</evidence>
<dbReference type="EMBL" id="SNWX01000011">
    <property type="protein sequence ID" value="TDO89415.1"/>
    <property type="molecule type" value="Genomic_DNA"/>
</dbReference>